<feature type="compositionally biased region" description="Polar residues" evidence="2">
    <location>
        <begin position="191"/>
        <end position="200"/>
    </location>
</feature>
<dbReference type="Proteomes" id="UP001159427">
    <property type="component" value="Unassembled WGS sequence"/>
</dbReference>
<dbReference type="Pfam" id="PF11414">
    <property type="entry name" value="Suppressor_APC"/>
    <property type="match status" value="1"/>
</dbReference>
<comment type="caution">
    <text evidence="4">The sequence shown here is derived from an EMBL/GenBank/DDBJ whole genome shotgun (WGS) entry which is preliminary data.</text>
</comment>
<evidence type="ECO:0000313" key="5">
    <source>
        <dbReference type="Proteomes" id="UP001159427"/>
    </source>
</evidence>
<reference evidence="4 5" key="1">
    <citation type="submission" date="2022-05" db="EMBL/GenBank/DDBJ databases">
        <authorList>
            <consortium name="Genoscope - CEA"/>
            <person name="William W."/>
        </authorList>
    </citation>
    <scope>NUCLEOTIDE SEQUENCE [LARGE SCALE GENOMIC DNA]</scope>
</reference>
<feature type="region of interest" description="Disordered" evidence="2">
    <location>
        <begin position="118"/>
        <end position="167"/>
    </location>
</feature>
<dbReference type="InterPro" id="IPR026828">
    <property type="entry name" value="SAPC2_1/2"/>
</dbReference>
<evidence type="ECO:0000259" key="3">
    <source>
        <dbReference type="Pfam" id="PF25825"/>
    </source>
</evidence>
<dbReference type="InterPro" id="IPR057953">
    <property type="entry name" value="SAPC2_N"/>
</dbReference>
<sequence>MSTDTAMDSRQVGRHVFLFSKQNGHEGSPTIIAKPVDITQDLPREFLRYLKTLFDILDEKGSGFLRLADIESRWKTNQGSTALNEGVIESLRKVTPKNGLLSFERLCTGMKLALKTQPRTQNGTTVTVNGFSGHGQTTKRSSSVPQLDTAKDWTSDSSEDSFASGERREKVKIIKQLRDWKEEKQEKRRSLNFTPTNNIGGNDSSGSSSPSSTSPVRRSNSTTKVYFVGKEESPIAQTNGHVRPPGIPEASKEGRLKELDEEHDLLQSGLQVIEKARKWYFKRITAIQEEKLHLQNQDQYSLEQFQYELLLHKTRRKELGLDKATFKEHKHHIQDINESLEKIIDGKLPAKASSNETSEADEERRRLQDEVERLRKEVADKGSKITQLENEKSALIRDLFNNKAAGKNGFGPKKGNKIF</sequence>
<dbReference type="InterPro" id="IPR011992">
    <property type="entry name" value="EF-hand-dom_pair"/>
</dbReference>
<proteinExistence type="predicted"/>
<feature type="compositionally biased region" description="Low complexity" evidence="2">
    <location>
        <begin position="201"/>
        <end position="221"/>
    </location>
</feature>
<evidence type="ECO:0000256" key="2">
    <source>
        <dbReference type="SAM" id="MobiDB-lite"/>
    </source>
</evidence>
<keyword evidence="5" id="KW-1185">Reference proteome</keyword>
<feature type="domain" description="Suppressor APC" evidence="3">
    <location>
        <begin position="41"/>
        <end position="119"/>
    </location>
</feature>
<name>A0ABN8LMV1_9CNID</name>
<dbReference type="Pfam" id="PF25825">
    <property type="entry name" value="SAPC2_N"/>
    <property type="match status" value="1"/>
</dbReference>
<feature type="region of interest" description="Disordered" evidence="2">
    <location>
        <begin position="184"/>
        <end position="221"/>
    </location>
</feature>
<feature type="region of interest" description="Disordered" evidence="2">
    <location>
        <begin position="231"/>
        <end position="250"/>
    </location>
</feature>
<feature type="coiled-coil region" evidence="1">
    <location>
        <begin position="350"/>
        <end position="391"/>
    </location>
</feature>
<feature type="compositionally biased region" description="Polar residues" evidence="2">
    <location>
        <begin position="118"/>
        <end position="146"/>
    </location>
</feature>
<dbReference type="EMBL" id="CALNXI010000068">
    <property type="protein sequence ID" value="CAH3017683.1"/>
    <property type="molecule type" value="Genomic_DNA"/>
</dbReference>
<accession>A0ABN8LMV1</accession>
<dbReference type="SUPFAM" id="SSF47473">
    <property type="entry name" value="EF-hand"/>
    <property type="match status" value="1"/>
</dbReference>
<evidence type="ECO:0000313" key="4">
    <source>
        <dbReference type="EMBL" id="CAH3017683.1"/>
    </source>
</evidence>
<protein>
    <recommendedName>
        <fullName evidence="3">Suppressor APC domain-containing protein</fullName>
    </recommendedName>
</protein>
<gene>
    <name evidence="4" type="ORF">PEVE_00039067</name>
</gene>
<organism evidence="4 5">
    <name type="scientific">Porites evermanni</name>
    <dbReference type="NCBI Taxonomy" id="104178"/>
    <lineage>
        <taxon>Eukaryota</taxon>
        <taxon>Metazoa</taxon>
        <taxon>Cnidaria</taxon>
        <taxon>Anthozoa</taxon>
        <taxon>Hexacorallia</taxon>
        <taxon>Scleractinia</taxon>
        <taxon>Fungiina</taxon>
        <taxon>Poritidae</taxon>
        <taxon>Porites</taxon>
    </lineage>
</organism>
<dbReference type="PANTHER" id="PTHR14907">
    <property type="entry name" value="FI14130P"/>
    <property type="match status" value="1"/>
</dbReference>
<dbReference type="PANTHER" id="PTHR14907:SF2">
    <property type="entry name" value="SUPPRESSOR APC DOMAIN-CONTAINING PROTEIN 2"/>
    <property type="match status" value="1"/>
</dbReference>
<keyword evidence="1" id="KW-0175">Coiled coil</keyword>
<evidence type="ECO:0000256" key="1">
    <source>
        <dbReference type="SAM" id="Coils"/>
    </source>
</evidence>